<name>A0ABU9HRW6_9FLAO</name>
<protein>
    <submittedName>
        <fullName evidence="3">T9SS type A sorting domain-containing protein</fullName>
    </submittedName>
</protein>
<reference evidence="3 4" key="1">
    <citation type="submission" date="2024-04" db="EMBL/GenBank/DDBJ databases">
        <title>Flavobacterium sp. DGU11 16S ribosomal RNA gene Genome sequencing and assembly.</title>
        <authorList>
            <person name="Park S."/>
        </authorList>
    </citation>
    <scope>NUCLEOTIDE SEQUENCE [LARGE SCALE GENOMIC DNA]</scope>
    <source>
        <strain evidence="3 4">DGU11</strain>
    </source>
</reference>
<dbReference type="InterPro" id="IPR036116">
    <property type="entry name" value="FN3_sf"/>
</dbReference>
<keyword evidence="4" id="KW-1185">Reference proteome</keyword>
<dbReference type="Proteomes" id="UP001464555">
    <property type="component" value="Unassembled WGS sequence"/>
</dbReference>
<gene>
    <name evidence="3" type="ORF">AAEO56_01380</name>
</gene>
<dbReference type="Pfam" id="PF00041">
    <property type="entry name" value="fn3"/>
    <property type="match status" value="2"/>
</dbReference>
<evidence type="ECO:0000256" key="1">
    <source>
        <dbReference type="ARBA" id="ARBA00022729"/>
    </source>
</evidence>
<evidence type="ECO:0000259" key="2">
    <source>
        <dbReference type="PROSITE" id="PS50853"/>
    </source>
</evidence>
<keyword evidence="1" id="KW-0732">Signal</keyword>
<dbReference type="CDD" id="cd00063">
    <property type="entry name" value="FN3"/>
    <property type="match status" value="2"/>
</dbReference>
<proteinExistence type="predicted"/>
<dbReference type="InterPro" id="IPR044023">
    <property type="entry name" value="Ig_7"/>
</dbReference>
<evidence type="ECO:0000313" key="4">
    <source>
        <dbReference type="Proteomes" id="UP001464555"/>
    </source>
</evidence>
<dbReference type="Pfam" id="PF19081">
    <property type="entry name" value="Ig_7"/>
    <property type="match status" value="6"/>
</dbReference>
<dbReference type="EMBL" id="JBBYHR010000001">
    <property type="protein sequence ID" value="MEL1242898.1"/>
    <property type="molecule type" value="Genomic_DNA"/>
</dbReference>
<dbReference type="SMART" id="SM00060">
    <property type="entry name" value="FN3"/>
    <property type="match status" value="2"/>
</dbReference>
<dbReference type="PROSITE" id="PS50853">
    <property type="entry name" value="FN3"/>
    <property type="match status" value="2"/>
</dbReference>
<dbReference type="InterPro" id="IPR003961">
    <property type="entry name" value="FN3_dom"/>
</dbReference>
<comment type="caution">
    <text evidence="3">The sequence shown here is derived from an EMBL/GenBank/DDBJ whole genome shotgun (WGS) entry which is preliminary data.</text>
</comment>
<accession>A0ABU9HRW6</accession>
<feature type="domain" description="Fibronectin type-III" evidence="2">
    <location>
        <begin position="228"/>
        <end position="322"/>
    </location>
</feature>
<dbReference type="NCBIfam" id="TIGR04183">
    <property type="entry name" value="Por_Secre_tail"/>
    <property type="match status" value="1"/>
</dbReference>
<dbReference type="Gene3D" id="2.60.40.10">
    <property type="entry name" value="Immunoglobulins"/>
    <property type="match status" value="2"/>
</dbReference>
<dbReference type="InterPro" id="IPR013783">
    <property type="entry name" value="Ig-like_fold"/>
</dbReference>
<organism evidence="3 4">
    <name type="scientific">Flavobacterium arundinis</name>
    <dbReference type="NCBI Taxonomy" id="3139143"/>
    <lineage>
        <taxon>Bacteria</taxon>
        <taxon>Pseudomonadati</taxon>
        <taxon>Bacteroidota</taxon>
        <taxon>Flavobacteriia</taxon>
        <taxon>Flavobacteriales</taxon>
        <taxon>Flavobacteriaceae</taxon>
        <taxon>Flavobacterium</taxon>
    </lineage>
</organism>
<feature type="domain" description="Fibronectin type-III" evidence="2">
    <location>
        <begin position="489"/>
        <end position="584"/>
    </location>
</feature>
<dbReference type="RefSeq" id="WP_341695221.1">
    <property type="nucleotide sequence ID" value="NZ_JBBYHR010000001.1"/>
</dbReference>
<sequence length="1714" mass="176454">MKNTTIFKTSNYGKNLRFWHFCLLFFGLLTVTGGYAQATISVGSGTANSSFYLPVRAYYGYSYTQQIVTAAEYAGGGGIAGNITKIRYYISTAELPLNTWNNWTIYIGHTNKTAFASTTDWEPTTNLTQVFSGTVTQVSNSWMEITLTTPFAYNGTSNLVIGVDENAPLYTSGFNDTYFGSYTSTANSGIYYYNDSTNPNPAAPQTATGRTSTLPRLQFVGAVASCVAPTALVSSAISNNGATVAWTASSSNPASGYEYYQSTTNTAPTASTTPTGSVATGTSVTLSALTPNTPYYVWVRSNCGAGDTSSWSAVVNFTTLCDPQDLPYTQNFESVTAPALPECTIVQNAGTGNNWVTAANPGYGFTTKVLQYGYNSTNAANVWFYTKGLNLTAGTSYRLTYKYGNNGGTTYIEKMNVAYGMGTVATAMTNPLADHANINNNVTPMTNIVDFTPSTTGVYYIGFHAYSAANQNQLFLDDISVTVTPACIAPTALTVGTKTETSIGFSWTASTVAPAMGYEYYYSTSDTAPTGTTTASGNVGAGVVTASIASLSPSTTYNVWVRAKCDTNLYSDWTGPLAVTTLCDAPDITSTTPATICGQGTAQLQATASAGGLLTWYTAATGGSIAGTGTTLTTPVITETTSYYVEANSSPSYVVGPSYSGTTNNGANTGSHGIMITTTVPNVTINSLAVPFTGTGTMTIALKNTANSAVITSVVTGTLTGLGTTPLTIPVNLTIATPGSYLLIMNAVSGTVGNLGYTSGNTYPFATADGSFSITNGYWYGSTTDNLYFYNLNVTQGCISPRQMVTATVTTAPAISATTTDAELCAGESTGLSVTSSNAGYTYSWMPGNLTGATQTVTPAQTTTYTVTATDTGSGCITTGTVTVTVNPLPVVAAMTDVTVCEGGIQMLTYEGAAGNVTSGTATGASVAQTTATTLGPNPFQNYYGGAKQQWIYTAAELTALGLASGSNINSIALNLATANSTPVLNGLTIKMKNTTVASFATTSSWVTGTVTVKASSNYTPVAGLNTFALDAPFVWDGTSNLVIEMSYSNNNSPSTGTNSATFSTTPFVSTLFYRADFTAPADMSAYTGVGTATFSQRNDVTFNFATPVETVWSPVTNLYTNAAATTPYTGGIAGTVYAKPTATATYTATASNAAGCSISDDVVVTVNVVAAPTAEAVQTVCGGATVASLEATGTTINWYAAATGGNALAANTTLVDGLTYYASQTVNNCESMARTAVTVDLTITPAPTVADDTQTFCGAGTVSQIVATGTGLQWYTTASGGNPVAGTMALTPGLTVYYASQTIDGCESSARTAVAVVLNVTDAPQAAATQSFCNAGTVAGLMATGSGVQWFSDATGGTALASTTALSDGGVYYASQTANGCESTTRTMVTVSISTPDAPDAEASQTFCNSATVADLTATGEGIQWYSAETGGTALAGTTALTNGAMYYASRTVDGCESATRAMVTATVNMTAAPVAAATLQSFCNSATVADLDAEGTDVQWYTSATGGTALDAQGALVDGMLYYASQTVNGCESAERATVAVSINAVADVTGDAQQTITVGDANDATIEDIVVNGNGNITWYPTEEDALAGTNAIEQGTTLESGSTYYAMQTVGNCTSENALAVTVDVLLGGEHFDAAAFQYYPNPVKDVLNISYSSDITSVSVFNMLGQQVISQKPAAAQAKVDMSSLADGAYIMKVTAGNAVKTIKVMKKQ</sequence>
<dbReference type="Gene3D" id="2.60.120.200">
    <property type="match status" value="1"/>
</dbReference>
<evidence type="ECO:0000313" key="3">
    <source>
        <dbReference type="EMBL" id="MEL1242898.1"/>
    </source>
</evidence>
<dbReference type="Pfam" id="PF18962">
    <property type="entry name" value="Por_Secre_tail"/>
    <property type="match status" value="1"/>
</dbReference>
<dbReference type="SUPFAM" id="SSF49265">
    <property type="entry name" value="Fibronectin type III"/>
    <property type="match status" value="2"/>
</dbReference>
<dbReference type="InterPro" id="IPR026444">
    <property type="entry name" value="Secre_tail"/>
</dbReference>